<gene>
    <name evidence="2" type="ORF">I598_1865</name>
</gene>
<feature type="region of interest" description="Disordered" evidence="1">
    <location>
        <begin position="19"/>
        <end position="38"/>
    </location>
</feature>
<dbReference type="KEGG" id="ido:I598_1865"/>
<dbReference type="EMBL" id="CP014209">
    <property type="protein sequence ID" value="ANC31413.1"/>
    <property type="molecule type" value="Genomic_DNA"/>
</dbReference>
<name>A0A161HYD4_9MICO</name>
<reference evidence="2 3" key="1">
    <citation type="submission" date="2016-01" db="EMBL/GenBank/DDBJ databases">
        <title>Complete genome sequence of a soil Actinobacterium, Isoptericola dokdonensis DS-3.</title>
        <authorList>
            <person name="Kwon S.-K."/>
            <person name="Kim J.F."/>
        </authorList>
    </citation>
    <scope>NUCLEOTIDE SEQUENCE [LARGE SCALE GENOMIC DNA]</scope>
    <source>
        <strain evidence="2 3">DS-3</strain>
    </source>
</reference>
<proteinExistence type="predicted"/>
<dbReference type="InterPro" id="IPR046193">
    <property type="entry name" value="DUF6221"/>
</dbReference>
<dbReference type="Pfam" id="PF19730">
    <property type="entry name" value="DUF6221"/>
    <property type="match status" value="1"/>
</dbReference>
<feature type="compositionally biased region" description="Low complexity" evidence="1">
    <location>
        <begin position="27"/>
        <end position="38"/>
    </location>
</feature>
<evidence type="ECO:0000313" key="2">
    <source>
        <dbReference type="EMBL" id="ANC31413.1"/>
    </source>
</evidence>
<dbReference type="Proteomes" id="UP000076794">
    <property type="component" value="Chromosome"/>
</dbReference>
<dbReference type="AlphaFoldDB" id="A0A161HYD4"/>
<keyword evidence="3" id="KW-1185">Reference proteome</keyword>
<sequence>MTLTEFLLARLDEDEAAAREAARAEEATTVPAGSGAAAPGVVRLSPARALAEVEAKRRIVTLAYEATGLDMDGDVEREVNARRESGIEFVGERMLRAIVLPYADHPDHDDAWLL</sequence>
<protein>
    <submittedName>
        <fullName evidence="2">Uncharacterized protein</fullName>
    </submittedName>
</protein>
<evidence type="ECO:0000313" key="3">
    <source>
        <dbReference type="Proteomes" id="UP000076794"/>
    </source>
</evidence>
<dbReference type="OrthoDB" id="4290974at2"/>
<evidence type="ECO:0000256" key="1">
    <source>
        <dbReference type="SAM" id="MobiDB-lite"/>
    </source>
</evidence>
<dbReference type="RefSeq" id="WP_068202713.1">
    <property type="nucleotide sequence ID" value="NZ_CP014209.1"/>
</dbReference>
<dbReference type="PATRIC" id="fig|1300344.3.peg.1874"/>
<organism evidence="2 3">
    <name type="scientific">Isoptericola dokdonensis DS-3</name>
    <dbReference type="NCBI Taxonomy" id="1300344"/>
    <lineage>
        <taxon>Bacteria</taxon>
        <taxon>Bacillati</taxon>
        <taxon>Actinomycetota</taxon>
        <taxon>Actinomycetes</taxon>
        <taxon>Micrococcales</taxon>
        <taxon>Promicromonosporaceae</taxon>
        <taxon>Isoptericola</taxon>
    </lineage>
</organism>
<accession>A0A161HYD4</accession>